<dbReference type="EMBL" id="WKKI01000021">
    <property type="protein sequence ID" value="MRX72776.1"/>
    <property type="molecule type" value="Genomic_DNA"/>
</dbReference>
<dbReference type="SUPFAM" id="SSF52540">
    <property type="entry name" value="P-loop containing nucleoside triphosphate hydrolases"/>
    <property type="match status" value="1"/>
</dbReference>
<dbReference type="Pfam" id="PF13476">
    <property type="entry name" value="AAA_23"/>
    <property type="match status" value="1"/>
</dbReference>
<evidence type="ECO:0000313" key="6">
    <source>
        <dbReference type="Proteomes" id="UP000448867"/>
    </source>
</evidence>
<name>A0A7X2IZY8_9BACI</name>
<dbReference type="GO" id="GO:0006302">
    <property type="term" value="P:double-strand break repair"/>
    <property type="evidence" value="ECO:0007669"/>
    <property type="project" value="InterPro"/>
</dbReference>
<sequence length="788" mass="92361">MNTLNSIKISRVYIENFKSIEKANIYFKDQTVTILDGPNGFGKTSIYDVIELTLTGSIRRIKQLKINVGNRGYDDYLFAKDQSKAIILKIELEKFDTTFNFIEKIIIGRKIEPSSLSRSRKRPFDFDYSVHLLGEFEGDLTDENKSSQGTIEELFGISGFESKYSLYHYIEQEESSHLLRRNEKERMDHIGKLFNIDLEIKERDILEKAKNRLIHYKTNLNRKISEISIDFTTSKEGDETTEVEYFQLINIPSNKIVWDQKIIKPLDKEQKANYIEQLEDIKGLITNFNEFILEAKNERIRGIASKDQRLSALVILGYFDEEFEQIKTSNNLKKLFEDIKIKIENKDIFTSGINWSLLYEHFNPTLSKENLIQKINYIKNLRENSSNISRIVEKLLTSRNDLISKYKEYINSKQVDGNHCPLCGKEWETYRDLIQQIENKTEIFKEELDNSSAIIMEEIDQIYKNCLSPLIIIIDEFVRGSITDNYFNQLQEYKLLNIDFNAAKKFFSDLNIDISNYYNKEKNYVNNLSEMVERIKEVLYSKLLSSKLENEKYHVYRELYKSVFDNDEEVIKGINIINIDQKIQYIEYMYYIQASESFKKHQRLINQLGLIDESIKNLNDSIGIYNEKINGYRAKMISEIEIPFYIYSGKIIQTHQRGIGVFIKEEQSEHADDPQLKAINFVPPEKTAHDIMHSFSSGQLSATVLAFSLALNRVYNNSGLSTLLIDDPIQTMDEINMASFVELLRNDFPNKQIILSTHEDKISMYIRYKFSKYGHRTGNINVKEVFYQ</sequence>
<dbReference type="Proteomes" id="UP000448867">
    <property type="component" value="Unassembled WGS sequence"/>
</dbReference>
<comment type="caution">
    <text evidence="5">The sequence shown here is derived from an EMBL/GenBank/DDBJ whole genome shotgun (WGS) entry which is preliminary data.</text>
</comment>
<feature type="domain" description="Rad50/SbcC-type AAA" evidence="4">
    <location>
        <begin position="11"/>
        <end position="224"/>
    </location>
</feature>
<evidence type="ECO:0000256" key="3">
    <source>
        <dbReference type="ARBA" id="ARBA00013368"/>
    </source>
</evidence>
<comment type="similarity">
    <text evidence="1">Belongs to the SMC family. SbcC subfamily.</text>
</comment>
<dbReference type="Gene3D" id="3.40.50.300">
    <property type="entry name" value="P-loop containing nucleotide triphosphate hydrolases"/>
    <property type="match status" value="2"/>
</dbReference>
<dbReference type="InterPro" id="IPR038729">
    <property type="entry name" value="Rad50/SbcC_AAA"/>
</dbReference>
<evidence type="ECO:0000313" key="5">
    <source>
        <dbReference type="EMBL" id="MRX72776.1"/>
    </source>
</evidence>
<evidence type="ECO:0000256" key="2">
    <source>
        <dbReference type="ARBA" id="ARBA00011322"/>
    </source>
</evidence>
<comment type="subunit">
    <text evidence="2">Heterodimer of SbcC and SbcD.</text>
</comment>
<dbReference type="InterPro" id="IPR027417">
    <property type="entry name" value="P-loop_NTPase"/>
</dbReference>
<dbReference type="PANTHER" id="PTHR32114:SF2">
    <property type="entry name" value="ABC TRANSPORTER ABCH.3"/>
    <property type="match status" value="1"/>
</dbReference>
<dbReference type="OrthoDB" id="7029750at2"/>
<dbReference type="GO" id="GO:0016887">
    <property type="term" value="F:ATP hydrolysis activity"/>
    <property type="evidence" value="ECO:0007669"/>
    <property type="project" value="InterPro"/>
</dbReference>
<proteinExistence type="inferred from homology"/>
<keyword evidence="6" id="KW-1185">Reference proteome</keyword>
<reference evidence="5 6" key="1">
    <citation type="submission" date="2019-11" db="EMBL/GenBank/DDBJ databases">
        <title>Bacillus lacus genome.</title>
        <authorList>
            <person name="Allen C.J."/>
            <person name="Newman J.D."/>
        </authorList>
    </citation>
    <scope>NUCLEOTIDE SEQUENCE [LARGE SCALE GENOMIC DNA]</scope>
    <source>
        <strain evidence="5 6">KCTC 33946</strain>
    </source>
</reference>
<evidence type="ECO:0000256" key="1">
    <source>
        <dbReference type="ARBA" id="ARBA00006930"/>
    </source>
</evidence>
<evidence type="ECO:0000259" key="4">
    <source>
        <dbReference type="Pfam" id="PF13476"/>
    </source>
</evidence>
<organism evidence="5 6">
    <name type="scientific">Metabacillus lacus</name>
    <dbReference type="NCBI Taxonomy" id="1983721"/>
    <lineage>
        <taxon>Bacteria</taxon>
        <taxon>Bacillati</taxon>
        <taxon>Bacillota</taxon>
        <taxon>Bacilli</taxon>
        <taxon>Bacillales</taxon>
        <taxon>Bacillaceae</taxon>
        <taxon>Metabacillus</taxon>
    </lineage>
</organism>
<dbReference type="PANTHER" id="PTHR32114">
    <property type="entry name" value="ABC TRANSPORTER ABCH.3"/>
    <property type="match status" value="1"/>
</dbReference>
<dbReference type="AlphaFoldDB" id="A0A7X2IZY8"/>
<accession>A0A7X2IZY8</accession>
<protein>
    <recommendedName>
        <fullName evidence="3">Nuclease SbcCD subunit C</fullName>
    </recommendedName>
</protein>
<gene>
    <name evidence="5" type="ORF">GJU40_11530</name>
</gene>